<evidence type="ECO:0000313" key="3">
    <source>
        <dbReference type="Proteomes" id="UP000252182"/>
    </source>
</evidence>
<keyword evidence="3" id="KW-1185">Reference proteome</keyword>
<protein>
    <submittedName>
        <fullName evidence="2">Carbamoyl-phosphate synthase small chain</fullName>
        <ecNumber evidence="2">6.3.5.5</ecNumber>
    </submittedName>
</protein>
<dbReference type="RefSeq" id="WP_114562997.1">
    <property type="nucleotide sequence ID" value="NZ_CP031124.1"/>
</dbReference>
<reference evidence="3" key="1">
    <citation type="submission" date="2018-07" db="EMBL/GenBank/DDBJ databases">
        <authorList>
            <person name="Kim H."/>
        </authorList>
    </citation>
    <scope>NUCLEOTIDE SEQUENCE [LARGE SCALE GENOMIC DNA]</scope>
    <source>
        <strain evidence="3">F02</strain>
    </source>
</reference>
<dbReference type="GO" id="GO:0005829">
    <property type="term" value="C:cytosol"/>
    <property type="evidence" value="ECO:0007669"/>
    <property type="project" value="TreeGrafter"/>
</dbReference>
<dbReference type="PROSITE" id="PS51273">
    <property type="entry name" value="GATASE_TYPE_1"/>
    <property type="match status" value="1"/>
</dbReference>
<proteinExistence type="predicted"/>
<dbReference type="OrthoDB" id="9813383at2"/>
<dbReference type="AlphaFoldDB" id="A0A345DBV8"/>
<dbReference type="InterPro" id="IPR029062">
    <property type="entry name" value="Class_I_gatase-like"/>
</dbReference>
<dbReference type="Proteomes" id="UP000252182">
    <property type="component" value="Chromosome"/>
</dbReference>
<dbReference type="PANTHER" id="PTHR42695">
    <property type="entry name" value="GLUTAMINE AMIDOTRANSFERASE YLR126C-RELATED"/>
    <property type="match status" value="1"/>
</dbReference>
<dbReference type="Pfam" id="PF00117">
    <property type="entry name" value="GATase"/>
    <property type="match status" value="1"/>
</dbReference>
<dbReference type="GO" id="GO:0004088">
    <property type="term" value="F:carbamoyl-phosphate synthase (glutamine-hydrolyzing) activity"/>
    <property type="evidence" value="ECO:0007669"/>
    <property type="project" value="UniProtKB-EC"/>
</dbReference>
<keyword evidence="2" id="KW-0436">Ligase</keyword>
<name>A0A345DBV8_9BURK</name>
<dbReference type="Gene3D" id="3.40.50.880">
    <property type="match status" value="1"/>
</dbReference>
<gene>
    <name evidence="2" type="primary">carA_3</name>
    <name evidence="2" type="ORF">DTO96_101586</name>
</gene>
<dbReference type="PANTHER" id="PTHR42695:SF5">
    <property type="entry name" value="GLUTAMINE AMIDOTRANSFERASE YLR126C-RELATED"/>
    <property type="match status" value="1"/>
</dbReference>
<evidence type="ECO:0000313" key="2">
    <source>
        <dbReference type="EMBL" id="AXF85846.1"/>
    </source>
</evidence>
<feature type="domain" description="Glutamine amidotransferase" evidence="1">
    <location>
        <begin position="62"/>
        <end position="183"/>
    </location>
</feature>
<dbReference type="SUPFAM" id="SSF52317">
    <property type="entry name" value="Class I glutamine amidotransferase-like"/>
    <property type="match status" value="1"/>
</dbReference>
<dbReference type="KEGG" id="hyf:DTO96_101586"/>
<dbReference type="InterPro" id="IPR044992">
    <property type="entry name" value="ChyE-like"/>
</dbReference>
<sequence>MKPILVLQHAHYDWPAYFTDCLINWEIPFELINVAAGDTLPLTITDYSGFGIMGGGMSANDEIGHPHLTQAMTLIKEAVEHHIPVIGHCLGGQLLARALGGIVIPAPYHEIGWHTVNPLHTAAAYEWFGSLTPVTLFEWHNETYLPPPNAQLLAGSLYCLNQAFSVDGIHLGMQFHVEAIPEKINHWLDTARDDLALANDTNIHGEERIRRENWVYAESAQAIARQLYTRWLSNVDQSK</sequence>
<accession>A0A345DBV8</accession>
<dbReference type="EC" id="6.3.5.5" evidence="2"/>
<evidence type="ECO:0000259" key="1">
    <source>
        <dbReference type="Pfam" id="PF00117"/>
    </source>
</evidence>
<organism evidence="2 3">
    <name type="scientific">Ephemeroptericola cinctiostellae</name>
    <dbReference type="NCBI Taxonomy" id="2268024"/>
    <lineage>
        <taxon>Bacteria</taxon>
        <taxon>Pseudomonadati</taxon>
        <taxon>Pseudomonadota</taxon>
        <taxon>Betaproteobacteria</taxon>
        <taxon>Burkholderiales</taxon>
        <taxon>Burkholderiaceae</taxon>
        <taxon>Ephemeroptericola</taxon>
    </lineage>
</organism>
<dbReference type="EMBL" id="CP031124">
    <property type="protein sequence ID" value="AXF85846.1"/>
    <property type="molecule type" value="Genomic_DNA"/>
</dbReference>
<dbReference type="CDD" id="cd01741">
    <property type="entry name" value="GATase1_1"/>
    <property type="match status" value="1"/>
</dbReference>
<dbReference type="InterPro" id="IPR017926">
    <property type="entry name" value="GATASE"/>
</dbReference>